<dbReference type="AlphaFoldDB" id="A0A667ZFR5"/>
<accession>A0A667ZFR5</accession>
<proteinExistence type="predicted"/>
<dbReference type="Proteomes" id="UP000472263">
    <property type="component" value="Chromosome 24"/>
</dbReference>
<reference evidence="2" key="1">
    <citation type="submission" date="2019-06" db="EMBL/GenBank/DDBJ databases">
        <authorList>
            <consortium name="Wellcome Sanger Institute Data Sharing"/>
        </authorList>
    </citation>
    <scope>NUCLEOTIDE SEQUENCE [LARGE SCALE GENOMIC DNA]</scope>
</reference>
<dbReference type="InParanoid" id="A0A667ZFR5"/>
<evidence type="ECO:0000313" key="2">
    <source>
        <dbReference type="Ensembl" id="ENSMMDP00005031731.1"/>
    </source>
</evidence>
<reference evidence="2" key="2">
    <citation type="submission" date="2025-08" db="UniProtKB">
        <authorList>
            <consortium name="Ensembl"/>
        </authorList>
    </citation>
    <scope>IDENTIFICATION</scope>
</reference>
<evidence type="ECO:0000256" key="1">
    <source>
        <dbReference type="SAM" id="MobiDB-lite"/>
    </source>
</evidence>
<protein>
    <recommendedName>
        <fullName evidence="4">FH2 domain-containing protein</fullName>
    </recommendedName>
</protein>
<reference evidence="2" key="3">
    <citation type="submission" date="2025-09" db="UniProtKB">
        <authorList>
            <consortium name="Ensembl"/>
        </authorList>
    </citation>
    <scope>IDENTIFICATION</scope>
</reference>
<name>A0A667ZFR5_9TELE</name>
<feature type="compositionally biased region" description="Basic residues" evidence="1">
    <location>
        <begin position="153"/>
        <end position="163"/>
    </location>
</feature>
<sequence length="163" mass="19065">MITDAFAPPPPRTIASAWWTTWCHITCTIMFPLPEPQDVFLAAQAKFADLSKDLRQLGRDLTVCEKGVQRVCSDSPEEHLQPFKDKMESYIVQCFQELVLYFGLKPKTGEKEVATGYFFMLWFEFCTDFKTRWKKENKNISKERYHTTGKQVAQKKKKKKLNN</sequence>
<organism evidence="2 3">
    <name type="scientific">Myripristis murdjan</name>
    <name type="common">pinecone soldierfish</name>
    <dbReference type="NCBI Taxonomy" id="586833"/>
    <lineage>
        <taxon>Eukaryota</taxon>
        <taxon>Metazoa</taxon>
        <taxon>Chordata</taxon>
        <taxon>Craniata</taxon>
        <taxon>Vertebrata</taxon>
        <taxon>Euteleostomi</taxon>
        <taxon>Actinopterygii</taxon>
        <taxon>Neopterygii</taxon>
        <taxon>Teleostei</taxon>
        <taxon>Neoteleostei</taxon>
        <taxon>Acanthomorphata</taxon>
        <taxon>Holocentriformes</taxon>
        <taxon>Holocentridae</taxon>
        <taxon>Myripristis</taxon>
    </lineage>
</organism>
<evidence type="ECO:0008006" key="4">
    <source>
        <dbReference type="Google" id="ProtNLM"/>
    </source>
</evidence>
<feature type="region of interest" description="Disordered" evidence="1">
    <location>
        <begin position="144"/>
        <end position="163"/>
    </location>
</feature>
<dbReference type="Ensembl" id="ENSMMDT00005032448.1">
    <property type="protein sequence ID" value="ENSMMDP00005031731.1"/>
    <property type="gene ID" value="ENSMMDG00005014966.1"/>
</dbReference>
<dbReference type="Gene3D" id="1.20.58.2220">
    <property type="entry name" value="Formin, FH2 domain"/>
    <property type="match status" value="1"/>
</dbReference>
<dbReference type="InterPro" id="IPR042201">
    <property type="entry name" value="FH2_Formin_sf"/>
</dbReference>
<dbReference type="SUPFAM" id="SSF101447">
    <property type="entry name" value="Formin homology 2 domain (FH2 domain)"/>
    <property type="match status" value="1"/>
</dbReference>
<dbReference type="GeneTree" id="ENSGT00940000154289"/>
<evidence type="ECO:0000313" key="3">
    <source>
        <dbReference type="Proteomes" id="UP000472263"/>
    </source>
</evidence>
<keyword evidence="3" id="KW-1185">Reference proteome</keyword>